<keyword evidence="5" id="KW-0408">Iron</keyword>
<evidence type="ECO:0000313" key="8">
    <source>
        <dbReference type="EMBL" id="CAJ1957318.1"/>
    </source>
</evidence>
<dbReference type="EMBL" id="CAKOGP040001936">
    <property type="protein sequence ID" value="CAJ1957318.1"/>
    <property type="molecule type" value="Genomic_DNA"/>
</dbReference>
<keyword evidence="2" id="KW-0479">Metal-binding</keyword>
<comment type="cofactor">
    <cofactor evidence="1">
        <name>L-ascorbate</name>
        <dbReference type="ChEBI" id="CHEBI:38290"/>
    </cofactor>
</comment>
<evidence type="ECO:0000256" key="4">
    <source>
        <dbReference type="ARBA" id="ARBA00023002"/>
    </source>
</evidence>
<protein>
    <recommendedName>
        <fullName evidence="7">Fe2OG dioxygenase domain-containing protein</fullName>
    </recommendedName>
</protein>
<accession>A0AAD2PVT8</accession>
<feature type="domain" description="Fe2OG dioxygenase" evidence="7">
    <location>
        <begin position="481"/>
        <end position="568"/>
    </location>
</feature>
<dbReference type="PROSITE" id="PS51471">
    <property type="entry name" value="FE2OG_OXY"/>
    <property type="match status" value="1"/>
</dbReference>
<evidence type="ECO:0000256" key="6">
    <source>
        <dbReference type="SAM" id="MobiDB-lite"/>
    </source>
</evidence>
<evidence type="ECO:0000313" key="9">
    <source>
        <dbReference type="Proteomes" id="UP001295423"/>
    </source>
</evidence>
<dbReference type="GO" id="GO:0051213">
    <property type="term" value="F:dioxygenase activity"/>
    <property type="evidence" value="ECO:0007669"/>
    <property type="project" value="UniProtKB-KW"/>
</dbReference>
<dbReference type="InterPro" id="IPR005123">
    <property type="entry name" value="Oxoglu/Fe-dep_dioxygenase_dom"/>
</dbReference>
<comment type="caution">
    <text evidence="8">The sequence shown here is derived from an EMBL/GenBank/DDBJ whole genome shotgun (WGS) entry which is preliminary data.</text>
</comment>
<evidence type="ECO:0000259" key="7">
    <source>
        <dbReference type="PROSITE" id="PS51471"/>
    </source>
</evidence>
<keyword evidence="4" id="KW-0560">Oxidoreductase</keyword>
<evidence type="ECO:0000256" key="3">
    <source>
        <dbReference type="ARBA" id="ARBA00022964"/>
    </source>
</evidence>
<evidence type="ECO:0000256" key="1">
    <source>
        <dbReference type="ARBA" id="ARBA00001961"/>
    </source>
</evidence>
<feature type="region of interest" description="Disordered" evidence="6">
    <location>
        <begin position="577"/>
        <end position="602"/>
    </location>
</feature>
<feature type="compositionally biased region" description="Polar residues" evidence="6">
    <location>
        <begin position="579"/>
        <end position="588"/>
    </location>
</feature>
<dbReference type="InterPro" id="IPR006620">
    <property type="entry name" value="Pro_4_hyd_alph"/>
</dbReference>
<name>A0AAD2PVT8_9STRA</name>
<dbReference type="GO" id="GO:0005506">
    <property type="term" value="F:iron ion binding"/>
    <property type="evidence" value="ECO:0007669"/>
    <property type="project" value="InterPro"/>
</dbReference>
<reference evidence="8" key="1">
    <citation type="submission" date="2023-08" db="EMBL/GenBank/DDBJ databases">
        <authorList>
            <person name="Audoor S."/>
            <person name="Bilcke G."/>
        </authorList>
    </citation>
    <scope>NUCLEOTIDE SEQUENCE</scope>
</reference>
<dbReference type="Proteomes" id="UP001295423">
    <property type="component" value="Unassembled WGS sequence"/>
</dbReference>
<evidence type="ECO:0000256" key="5">
    <source>
        <dbReference type="ARBA" id="ARBA00023004"/>
    </source>
</evidence>
<keyword evidence="9" id="KW-1185">Reference proteome</keyword>
<proteinExistence type="predicted"/>
<dbReference type="GO" id="GO:0016705">
    <property type="term" value="F:oxidoreductase activity, acting on paired donors, with incorporation or reduction of molecular oxygen"/>
    <property type="evidence" value="ECO:0007669"/>
    <property type="project" value="InterPro"/>
</dbReference>
<dbReference type="GO" id="GO:0031418">
    <property type="term" value="F:L-ascorbic acid binding"/>
    <property type="evidence" value="ECO:0007669"/>
    <property type="project" value="InterPro"/>
</dbReference>
<dbReference type="Gene3D" id="2.60.120.620">
    <property type="entry name" value="q2cbj1_9rhob like domain"/>
    <property type="match status" value="1"/>
</dbReference>
<gene>
    <name evidence="8" type="ORF">CYCCA115_LOCUS16659</name>
</gene>
<organism evidence="8 9">
    <name type="scientific">Cylindrotheca closterium</name>
    <dbReference type="NCBI Taxonomy" id="2856"/>
    <lineage>
        <taxon>Eukaryota</taxon>
        <taxon>Sar</taxon>
        <taxon>Stramenopiles</taxon>
        <taxon>Ochrophyta</taxon>
        <taxon>Bacillariophyta</taxon>
        <taxon>Bacillariophyceae</taxon>
        <taxon>Bacillariophycidae</taxon>
        <taxon>Bacillariales</taxon>
        <taxon>Bacillariaceae</taxon>
        <taxon>Cylindrotheca</taxon>
    </lineage>
</organism>
<dbReference type="SMART" id="SM00702">
    <property type="entry name" value="P4Hc"/>
    <property type="match status" value="1"/>
</dbReference>
<keyword evidence="3" id="KW-0223">Dioxygenase</keyword>
<sequence>MEDNNYKASKCIPKGTVIQEWKPYKIISIIEDKREEGFAELPGYAQCPVLNHSIEIRRTSQNLGSPELPRFVNRLFRDGSFEALCVLALFDELLCGKRIPMSGALERESHDGNRHMEDSSLLIESWPFVQNEVSWMQFLSLYHYIESSMHMLTIDHPLTHYAKHVLFQTEHFDEAVKICQRKKWIPKESENRLQVSQFLLDYVASLPPRIVGVLIGNPASNSTSVTLKQCSIPSAYLELTVDKLSDQMKCKMISMYDLQREEPITVSTRVNGLDPLQDQLDGKLQINSMEKALMAQRLAHNHFQNEKYREAMSMYKECYEFFSPKDETRAADLLHSMAAVRLSQLKFLQAQREWKKGSKYQHVNAGIALQLAKQTAYGYFENSRAGSKQIKVLQHEAIGSSRTLFITPRTVSPNMCRKLIAWAKDHASEQGGWTTSRHYAVPTNDIPLHVSKNLLNWFVGWFQETAIPLLQSQFRTKQTFFVHDAFLVRYSAGSSSEYLPLHYDESTHSLVLALNSEFDGGGTYFYNLDHTVVPGSGSLVSFRGNKLLHGGNVVTKGERFIIAAFLYVDDETTCEQKRSSSTSVQNTSKRSKPEEGFSFGFF</sequence>
<dbReference type="AlphaFoldDB" id="A0AAD2PVT8"/>
<evidence type="ECO:0000256" key="2">
    <source>
        <dbReference type="ARBA" id="ARBA00022723"/>
    </source>
</evidence>